<dbReference type="RefSeq" id="WP_149091106.1">
    <property type="nucleotide sequence ID" value="NZ_VKKY01000002.1"/>
</dbReference>
<proteinExistence type="predicted"/>
<evidence type="ECO:0000313" key="1">
    <source>
        <dbReference type="EMBL" id="KAA3438043.1"/>
    </source>
</evidence>
<protein>
    <submittedName>
        <fullName evidence="1">Uncharacterized protein</fullName>
    </submittedName>
</protein>
<name>A0A5B6TNR8_9BACT</name>
<evidence type="ECO:0000313" key="2">
    <source>
        <dbReference type="Proteomes" id="UP000324133"/>
    </source>
</evidence>
<dbReference type="EMBL" id="VKKY01000002">
    <property type="protein sequence ID" value="KAA3438043.1"/>
    <property type="molecule type" value="Genomic_DNA"/>
</dbReference>
<comment type="caution">
    <text evidence="1">The sequence shown here is derived from an EMBL/GenBank/DDBJ whole genome shotgun (WGS) entry which is preliminary data.</text>
</comment>
<accession>A0A5B6TNR8</accession>
<dbReference type="AlphaFoldDB" id="A0A5B6TNR8"/>
<reference evidence="1 2" key="1">
    <citation type="submission" date="2019-07" db="EMBL/GenBank/DDBJ databases">
        <title>Rufibacter sp. nov., isolated from lake sediment.</title>
        <authorList>
            <person name="Qu J.-H."/>
        </authorList>
    </citation>
    <scope>NUCLEOTIDE SEQUENCE [LARGE SCALE GENOMIC DNA]</scope>
    <source>
        <strain evidence="1 2">NBS58-1</strain>
    </source>
</reference>
<keyword evidence="2" id="KW-1185">Reference proteome</keyword>
<dbReference type="OrthoDB" id="894052at2"/>
<organism evidence="1 2">
    <name type="scientific">Rufibacter hautae</name>
    <dbReference type="NCBI Taxonomy" id="2595005"/>
    <lineage>
        <taxon>Bacteria</taxon>
        <taxon>Pseudomonadati</taxon>
        <taxon>Bacteroidota</taxon>
        <taxon>Cytophagia</taxon>
        <taxon>Cytophagales</taxon>
        <taxon>Hymenobacteraceae</taxon>
        <taxon>Rufibacter</taxon>
    </lineage>
</organism>
<gene>
    <name evidence="1" type="ORF">FOA19_12270</name>
</gene>
<sequence length="112" mass="12935">MMKNQNLLKLVTGEAFAPWEYICATSFIDDHSHFGQYLININYLGCDKTCFYFRDKDGYLLKSNYIFTSLGQKSTIVLTSVSVHPSDELETVLRLNLNKKAPYQTTEELAYF</sequence>
<dbReference type="Proteomes" id="UP000324133">
    <property type="component" value="Unassembled WGS sequence"/>
</dbReference>